<evidence type="ECO:0000313" key="7">
    <source>
        <dbReference type="Proteomes" id="UP001175353"/>
    </source>
</evidence>
<evidence type="ECO:0000313" key="3">
    <source>
        <dbReference type="EMBL" id="KAK0324735.1"/>
    </source>
</evidence>
<evidence type="ECO:0000313" key="4">
    <source>
        <dbReference type="EMBL" id="KAK0985867.1"/>
    </source>
</evidence>
<evidence type="ECO:0000313" key="6">
    <source>
        <dbReference type="Proteomes" id="UP000310066"/>
    </source>
</evidence>
<evidence type="ECO:0000256" key="1">
    <source>
        <dbReference type="SAM" id="MobiDB-lite"/>
    </source>
</evidence>
<dbReference type="OrthoDB" id="4087970at2759"/>
<dbReference type="AlphaFoldDB" id="A0A4U0U921"/>
<reference evidence="3" key="2">
    <citation type="submission" date="2021-12" db="EMBL/GenBank/DDBJ databases">
        <title>Black yeast isolated from Biological Soil Crust.</title>
        <authorList>
            <person name="Kurbessoian T."/>
        </authorList>
    </citation>
    <scope>NUCLEOTIDE SEQUENCE</scope>
    <source>
        <strain evidence="3">CCFEE 5208</strain>
    </source>
</reference>
<feature type="domain" description="DUF2423" evidence="2">
    <location>
        <begin position="1"/>
        <end position="44"/>
    </location>
</feature>
<dbReference type="EMBL" id="JAUJLE010000090">
    <property type="protein sequence ID" value="KAK0985867.1"/>
    <property type="molecule type" value="Genomic_DNA"/>
</dbReference>
<dbReference type="PANTHER" id="PTHR28219">
    <property type="entry name" value="UPF0642 PROTEIN YBL028C"/>
    <property type="match status" value="1"/>
</dbReference>
<dbReference type="EMBL" id="NAJP01000095">
    <property type="protein sequence ID" value="TKA31557.1"/>
    <property type="molecule type" value="Genomic_DNA"/>
</dbReference>
<feature type="compositionally biased region" description="Basic residues" evidence="1">
    <location>
        <begin position="9"/>
        <end position="21"/>
    </location>
</feature>
<feature type="region of interest" description="Disordered" evidence="1">
    <location>
        <begin position="1"/>
        <end position="136"/>
    </location>
</feature>
<dbReference type="Proteomes" id="UP001168146">
    <property type="component" value="Unassembled WGS sequence"/>
</dbReference>
<keyword evidence="7" id="KW-1185">Reference proteome</keyword>
<dbReference type="PANTHER" id="PTHR28219:SF1">
    <property type="entry name" value="UPF0642 PROTEIN YBL028C"/>
    <property type="match status" value="1"/>
</dbReference>
<protein>
    <recommendedName>
        <fullName evidence="2">DUF2423 domain-containing protein</fullName>
    </recommendedName>
</protein>
<dbReference type="GO" id="GO:0030687">
    <property type="term" value="C:preribosome, large subunit precursor"/>
    <property type="evidence" value="ECO:0007669"/>
    <property type="project" value="TreeGrafter"/>
</dbReference>
<dbReference type="Proteomes" id="UP001175353">
    <property type="component" value="Unassembled WGS sequence"/>
</dbReference>
<dbReference type="Pfam" id="PF10338">
    <property type="entry name" value="YBL028C_N"/>
    <property type="match status" value="1"/>
</dbReference>
<dbReference type="Proteomes" id="UP000310066">
    <property type="component" value="Unassembled WGS sequence"/>
</dbReference>
<reference evidence="5 6" key="1">
    <citation type="submission" date="2017-03" db="EMBL/GenBank/DDBJ databases">
        <title>Genomes of endolithic fungi from Antarctica.</title>
        <authorList>
            <person name="Coleine C."/>
            <person name="Masonjones S."/>
            <person name="Stajich J.E."/>
        </authorList>
    </citation>
    <scope>NUCLEOTIDE SEQUENCE [LARGE SCALE GENOMIC DNA]</scope>
    <source>
        <strain evidence="5 6">CCFEE 5311</strain>
    </source>
</reference>
<organism evidence="5 6">
    <name type="scientific">Friedmanniomyces endolithicus</name>
    <dbReference type="NCBI Taxonomy" id="329885"/>
    <lineage>
        <taxon>Eukaryota</taxon>
        <taxon>Fungi</taxon>
        <taxon>Dikarya</taxon>
        <taxon>Ascomycota</taxon>
        <taxon>Pezizomycotina</taxon>
        <taxon>Dothideomycetes</taxon>
        <taxon>Dothideomycetidae</taxon>
        <taxon>Mycosphaerellales</taxon>
        <taxon>Teratosphaeriaceae</taxon>
        <taxon>Friedmanniomyces</taxon>
    </lineage>
</organism>
<reference evidence="4" key="3">
    <citation type="submission" date="2023-06" db="EMBL/GenBank/DDBJ databases">
        <title>Black Yeasts Isolated from many extreme environments.</title>
        <authorList>
            <person name="Coleine C."/>
            <person name="Stajich J.E."/>
            <person name="Selbmann L."/>
        </authorList>
    </citation>
    <scope>NUCLEOTIDE SEQUENCE</scope>
    <source>
        <strain evidence="4">CCFEE 5200</strain>
    </source>
</reference>
<proteinExistence type="predicted"/>
<dbReference type="InterPro" id="IPR019434">
    <property type="entry name" value="DUF2423"/>
</dbReference>
<evidence type="ECO:0000259" key="2">
    <source>
        <dbReference type="Pfam" id="PF10338"/>
    </source>
</evidence>
<gene>
    <name evidence="5" type="ORF">B0A54_15690</name>
    <name evidence="3" type="ORF">LTR82_004440</name>
    <name evidence="4" type="ORF">LTR91_010449</name>
</gene>
<dbReference type="STRING" id="329885.A0A4U0U921"/>
<comment type="caution">
    <text evidence="5">The sequence shown here is derived from an EMBL/GenBank/DDBJ whole genome shotgun (WGS) entry which is preliminary data.</text>
</comment>
<accession>A0A4U0U921</accession>
<dbReference type="EMBL" id="JASUXU010000009">
    <property type="protein sequence ID" value="KAK0324735.1"/>
    <property type="molecule type" value="Genomic_DNA"/>
</dbReference>
<name>A0A4U0U921_9PEZI</name>
<evidence type="ECO:0000313" key="5">
    <source>
        <dbReference type="EMBL" id="TKA31557.1"/>
    </source>
</evidence>
<sequence length="136" mass="15033">MARSARSSAIKKNKSGLKKRVFGPVETARNERLNAKLLELAQQPKAPRPDMDIEEESTSKATASEAKAEQPMDVDNDAVVAKRRSSDKKTSKPLVNKIQKSKRRARNEIAFAPTGRARSKKGSKRGEFGASGRRRT</sequence>